<keyword evidence="2" id="KW-1185">Reference proteome</keyword>
<dbReference type="EMBL" id="SJPN01000004">
    <property type="protein sequence ID" value="TWU02548.1"/>
    <property type="molecule type" value="Genomic_DNA"/>
</dbReference>
<gene>
    <name evidence="1" type="ORF">Pla52n_35980</name>
</gene>
<proteinExistence type="predicted"/>
<evidence type="ECO:0000313" key="2">
    <source>
        <dbReference type="Proteomes" id="UP000320176"/>
    </source>
</evidence>
<accession>A0A5C6ASN5</accession>
<organism evidence="1 2">
    <name type="scientific">Stieleria varia</name>
    <dbReference type="NCBI Taxonomy" id="2528005"/>
    <lineage>
        <taxon>Bacteria</taxon>
        <taxon>Pseudomonadati</taxon>
        <taxon>Planctomycetota</taxon>
        <taxon>Planctomycetia</taxon>
        <taxon>Pirellulales</taxon>
        <taxon>Pirellulaceae</taxon>
        <taxon>Stieleria</taxon>
    </lineage>
</organism>
<evidence type="ECO:0000313" key="1">
    <source>
        <dbReference type="EMBL" id="TWU02548.1"/>
    </source>
</evidence>
<dbReference type="Proteomes" id="UP000320176">
    <property type="component" value="Unassembled WGS sequence"/>
</dbReference>
<reference evidence="1 2" key="1">
    <citation type="submission" date="2019-02" db="EMBL/GenBank/DDBJ databases">
        <title>Deep-cultivation of Planctomycetes and their phenomic and genomic characterization uncovers novel biology.</title>
        <authorList>
            <person name="Wiegand S."/>
            <person name="Jogler M."/>
            <person name="Boedeker C."/>
            <person name="Pinto D."/>
            <person name="Vollmers J."/>
            <person name="Rivas-Marin E."/>
            <person name="Kohn T."/>
            <person name="Peeters S.H."/>
            <person name="Heuer A."/>
            <person name="Rast P."/>
            <person name="Oberbeckmann S."/>
            <person name="Bunk B."/>
            <person name="Jeske O."/>
            <person name="Meyerdierks A."/>
            <person name="Storesund J.E."/>
            <person name="Kallscheuer N."/>
            <person name="Luecker S."/>
            <person name="Lage O.M."/>
            <person name="Pohl T."/>
            <person name="Merkel B.J."/>
            <person name="Hornburger P."/>
            <person name="Mueller R.-W."/>
            <person name="Bruemmer F."/>
            <person name="Labrenz M."/>
            <person name="Spormann A.M."/>
            <person name="Op Den Camp H."/>
            <person name="Overmann J."/>
            <person name="Amann R."/>
            <person name="Jetten M.S.M."/>
            <person name="Mascher T."/>
            <person name="Medema M.H."/>
            <person name="Devos D.P."/>
            <person name="Kaster A.-K."/>
            <person name="Ovreas L."/>
            <person name="Rohde M."/>
            <person name="Galperin M.Y."/>
            <person name="Jogler C."/>
        </authorList>
    </citation>
    <scope>NUCLEOTIDE SEQUENCE [LARGE SCALE GENOMIC DNA]</scope>
    <source>
        <strain evidence="1 2">Pla52n</strain>
    </source>
</reference>
<protein>
    <submittedName>
        <fullName evidence="1">Uncharacterized protein</fullName>
    </submittedName>
</protein>
<name>A0A5C6ASN5_9BACT</name>
<comment type="caution">
    <text evidence="1">The sequence shown here is derived from an EMBL/GenBank/DDBJ whole genome shotgun (WGS) entry which is preliminary data.</text>
</comment>
<sequence>MTKYVLRNSDVTESFSRSRSIKLEVGRTVELKQHALAEQAISGTSTLKQWVFLLLHAQDYDAETLRRRLQQFLREEPSDFHSNTSYSGTYNRLSASSTPGHRKISRGDCWKPVISRRCVWKYTSEASKTLDKWQANSAPSSIALAHQLQYPLKWTGASQLILSDAERVTSSTIPDICRGCGGRPIAVHSNRHRRASR</sequence>
<dbReference type="AlphaFoldDB" id="A0A5C6ASN5"/>